<dbReference type="EMBL" id="CP081201">
    <property type="protein sequence ID" value="UXZ94145.1"/>
    <property type="molecule type" value="Genomic_DNA"/>
</dbReference>
<dbReference type="Proteomes" id="UP001063228">
    <property type="component" value="Chromosome"/>
</dbReference>
<sequence>MKAYIQIAIRTRIHTADWMVGRQLLDLLADNGGLLTPEYVSNNADKITSPFVGIDGSENIWASPIAVRVNGALSEFFEDFAWARKKSIKSSGSVVHTMMNAKGVIVPGEIVIRAACTAKIDWYSVFRLLCAIFPPQIACMHLFDGLEAEAKIKNNSFQIGSFNSSIKPDVPDMGWAMFYGGEFAEAVDVKSISDAGFFVDEISNGYLARVTECFQDVQDDFLYFSRRRLELKGLFSEGFFLS</sequence>
<dbReference type="RefSeq" id="WP_263267260.1">
    <property type="nucleotide sequence ID" value="NZ_CP081201.1"/>
</dbReference>
<evidence type="ECO:0000313" key="2">
    <source>
        <dbReference type="Proteomes" id="UP001063228"/>
    </source>
</evidence>
<protein>
    <submittedName>
        <fullName evidence="1">Uncharacterized protein</fullName>
    </submittedName>
</protein>
<keyword evidence="2" id="KW-1185">Reference proteome</keyword>
<organism evidence="1 2">
    <name type="scientific">Pseudomonas phytophila</name>
    <dbReference type="NCBI Taxonomy" id="2867264"/>
    <lineage>
        <taxon>Bacteria</taxon>
        <taxon>Pseudomonadati</taxon>
        <taxon>Pseudomonadota</taxon>
        <taxon>Gammaproteobacteria</taxon>
        <taxon>Pseudomonadales</taxon>
        <taxon>Pseudomonadaceae</taxon>
        <taxon>Pseudomonas</taxon>
    </lineage>
</organism>
<gene>
    <name evidence="1" type="ORF">K3169_17390</name>
</gene>
<name>A0ABY6F8E6_9PSED</name>
<proteinExistence type="predicted"/>
<evidence type="ECO:0000313" key="1">
    <source>
        <dbReference type="EMBL" id="UXZ94145.1"/>
    </source>
</evidence>
<accession>A0ABY6F8E6</accession>
<reference evidence="1" key="1">
    <citation type="submission" date="2021-08" db="EMBL/GenBank/DDBJ databases">
        <title>Complete genome sequence of Pseudomonas phytophila.</title>
        <authorList>
            <person name="Weir B.S."/>
            <person name="Templeton M.D."/>
            <person name="Arshed S."/>
            <person name="Andersen M.T."/>
            <person name="Jayaraman J."/>
        </authorList>
    </citation>
    <scope>NUCLEOTIDE SEQUENCE</scope>
    <source>
        <strain evidence="1">ICMP 23753</strain>
    </source>
</reference>